<evidence type="ECO:0000256" key="1">
    <source>
        <dbReference type="SAM" id="Phobius"/>
    </source>
</evidence>
<dbReference type="SUPFAM" id="SSF141571">
    <property type="entry name" value="Pentapeptide repeat-like"/>
    <property type="match status" value="2"/>
</dbReference>
<accession>A0A2R4WZD2</accession>
<dbReference type="Pfam" id="PF00805">
    <property type="entry name" value="Pentapeptide"/>
    <property type="match status" value="2"/>
</dbReference>
<organism evidence="3 4">
    <name type="scientific">Halococcoides cellulosivorans</name>
    <dbReference type="NCBI Taxonomy" id="1679096"/>
    <lineage>
        <taxon>Archaea</taxon>
        <taxon>Methanobacteriati</taxon>
        <taxon>Methanobacteriota</taxon>
        <taxon>Stenosarchaea group</taxon>
        <taxon>Halobacteria</taxon>
        <taxon>Halobacteriales</taxon>
        <taxon>Haloarculaceae</taxon>
        <taxon>Halococcoides</taxon>
    </lineage>
</organism>
<keyword evidence="1" id="KW-0812">Transmembrane</keyword>
<dbReference type="InterPro" id="IPR051082">
    <property type="entry name" value="Pentapeptide-BTB/POZ_domain"/>
</dbReference>
<dbReference type="KEGG" id="harc:HARCEL1_03660"/>
<feature type="domain" description="Potassium channel" evidence="2">
    <location>
        <begin position="487"/>
        <end position="537"/>
    </location>
</feature>
<dbReference type="GeneID" id="36511573"/>
<dbReference type="InterPro" id="IPR013099">
    <property type="entry name" value="K_chnl_dom"/>
</dbReference>
<feature type="transmembrane region" description="Helical" evidence="1">
    <location>
        <begin position="417"/>
        <end position="435"/>
    </location>
</feature>
<reference evidence="3 4" key="1">
    <citation type="submission" date="2018-04" db="EMBL/GenBank/DDBJ databases">
        <title>Halococcoides cellulosivorans gen. nov., sp. nov., an extremely halophilic cellulose-utilizing haloarchaeon from hypersaline lakes.</title>
        <authorList>
            <person name="Sorokin D.Y."/>
            <person name="Toshchakov S.V."/>
            <person name="Samarov N.I."/>
            <person name="Korzhenkov A."/>
            <person name="Kublanov I.V."/>
        </authorList>
    </citation>
    <scope>NUCLEOTIDE SEQUENCE [LARGE SCALE GENOMIC DNA]</scope>
    <source>
        <strain evidence="3 4">HArcel1</strain>
    </source>
</reference>
<feature type="transmembrane region" description="Helical" evidence="1">
    <location>
        <begin position="483"/>
        <end position="504"/>
    </location>
</feature>
<dbReference type="RefSeq" id="WP_108381244.1">
    <property type="nucleotide sequence ID" value="NZ_CP028858.1"/>
</dbReference>
<evidence type="ECO:0000313" key="3">
    <source>
        <dbReference type="EMBL" id="AWB26875.1"/>
    </source>
</evidence>
<dbReference type="Gene3D" id="2.160.20.80">
    <property type="entry name" value="E3 ubiquitin-protein ligase SopA"/>
    <property type="match status" value="2"/>
</dbReference>
<dbReference type="SUPFAM" id="SSF81324">
    <property type="entry name" value="Voltage-gated potassium channels"/>
    <property type="match status" value="1"/>
</dbReference>
<dbReference type="EMBL" id="CP028858">
    <property type="protein sequence ID" value="AWB26875.1"/>
    <property type="molecule type" value="Genomic_DNA"/>
</dbReference>
<evidence type="ECO:0000313" key="4">
    <source>
        <dbReference type="Proteomes" id="UP000244727"/>
    </source>
</evidence>
<keyword evidence="1" id="KW-0472">Membrane</keyword>
<dbReference type="Proteomes" id="UP000244727">
    <property type="component" value="Chromosome"/>
</dbReference>
<name>A0A2R4WZD2_9EURY</name>
<dbReference type="PANTHER" id="PTHR14136">
    <property type="entry name" value="BTB_POZ DOMAIN-CONTAINING PROTEIN KCTD9"/>
    <property type="match status" value="1"/>
</dbReference>
<dbReference type="PANTHER" id="PTHR14136:SF17">
    <property type="entry name" value="BTB_POZ DOMAIN-CONTAINING PROTEIN KCTD9"/>
    <property type="match status" value="1"/>
</dbReference>
<dbReference type="Pfam" id="PF13599">
    <property type="entry name" value="Pentapeptide_4"/>
    <property type="match status" value="1"/>
</dbReference>
<dbReference type="Pfam" id="PF07885">
    <property type="entry name" value="Ion_trans_2"/>
    <property type="match status" value="1"/>
</dbReference>
<gene>
    <name evidence="3" type="ORF">HARCEL1_03660</name>
</gene>
<keyword evidence="4" id="KW-1185">Reference proteome</keyword>
<dbReference type="AlphaFoldDB" id="A0A2R4WZD2"/>
<sequence>MKSFDDICGFKIPADEMTLPNNIKNIESVFDNKACPRDPWRDGRCIWHADAEEKSRGNIIAGLKAESDGNEKGSDLYVESWGSLHGAKLSDIDLSYISFKNAKLNDADLSGADLSECDLSGAILTGANLSDACLTSANLSGADLTNANITEVYFHNANLSGAYLSNLSFIDIDMSSTNLNNCQCYGSLFSKTRLTNTNLSNSNLLQSRFEKSDMKFSNLEGANLEGVNMCEVNLKGSSLVSGNVSEATILDCNFTGANLKSVEFDGTNLAGNYLYSARLQDVHISDRTIFEGPPGDWIDGDPVNMGERCPEERLSDPDLSIFERICQGFKQATAFYQMDGPDTDEDGVSSFEKARNAYRERERLYRENSLTDRISEAYVGAKRAEQRDALAKNEWLSYLDLSARKWLMGYGENPWQLMWVSGFVITVCALFYPFIGGFRVGDDLNQTVAVSVRALLSDLVTSILQFNVGAITSVDPISAIGQVLSMAFTTVYFSVVTFTTLGYGDIQPHGRLVKTLAAAESFAGVVILAMFVAVVARNKMR</sequence>
<keyword evidence="1" id="KW-1133">Transmembrane helix</keyword>
<feature type="transmembrane region" description="Helical" evidence="1">
    <location>
        <begin position="516"/>
        <end position="536"/>
    </location>
</feature>
<dbReference type="InterPro" id="IPR001646">
    <property type="entry name" value="5peptide_repeat"/>
</dbReference>
<dbReference type="Gene3D" id="1.10.287.70">
    <property type="match status" value="1"/>
</dbReference>
<protein>
    <recommendedName>
        <fullName evidence="2">Potassium channel domain-containing protein</fullName>
    </recommendedName>
</protein>
<proteinExistence type="predicted"/>
<evidence type="ECO:0000259" key="2">
    <source>
        <dbReference type="Pfam" id="PF07885"/>
    </source>
</evidence>